<dbReference type="EMBL" id="FNRL01000001">
    <property type="protein sequence ID" value="SDZ97583.1"/>
    <property type="molecule type" value="Genomic_DNA"/>
</dbReference>
<evidence type="ECO:0000313" key="1">
    <source>
        <dbReference type="EMBL" id="SDZ97583.1"/>
    </source>
</evidence>
<name>A0A1H3XE26_9BACT</name>
<dbReference type="RefSeq" id="WP_089758124.1">
    <property type="nucleotide sequence ID" value="NZ_BKAT01000012.1"/>
</dbReference>
<protein>
    <submittedName>
        <fullName evidence="1">Uncharacterized protein</fullName>
    </submittedName>
</protein>
<dbReference type="STRING" id="408074.SAMN05660909_00408"/>
<sequence length="127" mass="14397">MNNLFSGGRNNLISEDQALACATWLKILQALRTDNAQLIRQLADAVNNSADRGFIEEAEAFQLKMLSREEAIVLLRHEIKEQLAWLENNAHGPSPHDHSSLKEDVTKMVMDYENLKTSFLKFLSINS</sequence>
<proteinExistence type="predicted"/>
<evidence type="ECO:0000313" key="2">
    <source>
        <dbReference type="Proteomes" id="UP000199656"/>
    </source>
</evidence>
<gene>
    <name evidence="1" type="ORF">SAMN05660909_00408</name>
</gene>
<accession>A0A1H3XE26</accession>
<organism evidence="1 2">
    <name type="scientific">Chitinophaga terrae</name>
    <name type="common">ex Kim and Jung 2007</name>
    <dbReference type="NCBI Taxonomy" id="408074"/>
    <lineage>
        <taxon>Bacteria</taxon>
        <taxon>Pseudomonadati</taxon>
        <taxon>Bacteroidota</taxon>
        <taxon>Chitinophagia</taxon>
        <taxon>Chitinophagales</taxon>
        <taxon>Chitinophagaceae</taxon>
        <taxon>Chitinophaga</taxon>
    </lineage>
</organism>
<dbReference type="Proteomes" id="UP000199656">
    <property type="component" value="Unassembled WGS sequence"/>
</dbReference>
<dbReference type="AlphaFoldDB" id="A0A1H3XE26"/>
<keyword evidence="2" id="KW-1185">Reference proteome</keyword>
<reference evidence="2" key="1">
    <citation type="submission" date="2016-10" db="EMBL/GenBank/DDBJ databases">
        <authorList>
            <person name="Varghese N."/>
            <person name="Submissions S."/>
        </authorList>
    </citation>
    <scope>NUCLEOTIDE SEQUENCE [LARGE SCALE GENOMIC DNA]</scope>
    <source>
        <strain evidence="2">DSM 23920</strain>
    </source>
</reference>
<dbReference type="OrthoDB" id="671944at2"/>